<accession>A0A016VCG4</accession>
<feature type="compositionally biased region" description="Polar residues" evidence="2">
    <location>
        <begin position="28"/>
        <end position="40"/>
    </location>
</feature>
<feature type="region of interest" description="Disordered" evidence="2">
    <location>
        <begin position="68"/>
        <end position="108"/>
    </location>
</feature>
<feature type="compositionally biased region" description="Basic and acidic residues" evidence="2">
    <location>
        <begin position="44"/>
        <end position="56"/>
    </location>
</feature>
<gene>
    <name evidence="3" type="primary">Acey_s0013.g2081</name>
    <name evidence="3" type="ORF">Y032_0013g2081</name>
</gene>
<keyword evidence="4" id="KW-1185">Reference proteome</keyword>
<dbReference type="Pfam" id="PF13879">
    <property type="entry name" value="Hmw_CFAP97"/>
    <property type="match status" value="1"/>
</dbReference>
<evidence type="ECO:0000256" key="2">
    <source>
        <dbReference type="SAM" id="MobiDB-lite"/>
    </source>
</evidence>
<organism evidence="3 4">
    <name type="scientific">Ancylostoma ceylanicum</name>
    <dbReference type="NCBI Taxonomy" id="53326"/>
    <lineage>
        <taxon>Eukaryota</taxon>
        <taxon>Metazoa</taxon>
        <taxon>Ecdysozoa</taxon>
        <taxon>Nematoda</taxon>
        <taxon>Chromadorea</taxon>
        <taxon>Rhabditida</taxon>
        <taxon>Rhabditina</taxon>
        <taxon>Rhabditomorpha</taxon>
        <taxon>Strongyloidea</taxon>
        <taxon>Ancylostomatidae</taxon>
        <taxon>Ancylostomatinae</taxon>
        <taxon>Ancylostoma</taxon>
    </lineage>
</organism>
<evidence type="ECO:0000313" key="4">
    <source>
        <dbReference type="Proteomes" id="UP000024635"/>
    </source>
</evidence>
<dbReference type="Proteomes" id="UP000024635">
    <property type="component" value="Unassembled WGS sequence"/>
</dbReference>
<feature type="region of interest" description="Disordered" evidence="2">
    <location>
        <begin position="27"/>
        <end position="56"/>
    </location>
</feature>
<dbReference type="InterPro" id="IPR029488">
    <property type="entry name" value="Hmw/CFAP97"/>
</dbReference>
<feature type="compositionally biased region" description="Polar residues" evidence="2">
    <location>
        <begin position="95"/>
        <end position="108"/>
    </location>
</feature>
<name>A0A016VCG4_9BILA</name>
<reference evidence="4" key="1">
    <citation type="journal article" date="2015" name="Nat. Genet.">
        <title>The genome and transcriptome of the zoonotic hookworm Ancylostoma ceylanicum identify infection-specific gene families.</title>
        <authorList>
            <person name="Schwarz E.M."/>
            <person name="Hu Y."/>
            <person name="Antoshechkin I."/>
            <person name="Miller M.M."/>
            <person name="Sternberg P.W."/>
            <person name="Aroian R.V."/>
        </authorList>
    </citation>
    <scope>NUCLEOTIDE SEQUENCE</scope>
    <source>
        <strain evidence="4">HY135</strain>
    </source>
</reference>
<proteinExistence type="inferred from homology"/>
<evidence type="ECO:0000256" key="1">
    <source>
        <dbReference type="ARBA" id="ARBA00008315"/>
    </source>
</evidence>
<sequence>MADRIQHHERMMRYIQHRERVLDMKSVVKQQMQRSRSTPPRRNPQKEADAKRRIDLENERLLQSLISIATRPSEYSKPKRRSKTPLPAQRRPSKSRSSSTVVTESDNS</sequence>
<dbReference type="EMBL" id="JARK01001349">
    <property type="protein sequence ID" value="EYC24732.1"/>
    <property type="molecule type" value="Genomic_DNA"/>
</dbReference>
<dbReference type="AlphaFoldDB" id="A0A016VCG4"/>
<evidence type="ECO:0000313" key="3">
    <source>
        <dbReference type="EMBL" id="EYC24732.1"/>
    </source>
</evidence>
<protein>
    <submittedName>
        <fullName evidence="3">Uncharacterized protein</fullName>
    </submittedName>
</protein>
<dbReference type="OrthoDB" id="5824783at2759"/>
<comment type="caution">
    <text evidence="3">The sequence shown here is derived from an EMBL/GenBank/DDBJ whole genome shotgun (WGS) entry which is preliminary data.</text>
</comment>
<comment type="similarity">
    <text evidence="1">Belongs to the CFAP97 family.</text>
</comment>